<comment type="caution">
    <text evidence="1">The sequence shown here is derived from an EMBL/GenBank/DDBJ whole genome shotgun (WGS) entry which is preliminary data.</text>
</comment>
<dbReference type="EMBL" id="LCGX01000039">
    <property type="protein sequence ID" value="KKT22306.1"/>
    <property type="molecule type" value="Genomic_DNA"/>
</dbReference>
<organism evidence="1 2">
    <name type="scientific">Candidatus Nomurabacteria bacterium GW2011_GWF2_43_8</name>
    <dbReference type="NCBI Taxonomy" id="1618779"/>
    <lineage>
        <taxon>Bacteria</taxon>
        <taxon>Candidatus Nomuraibacteriota</taxon>
    </lineage>
</organism>
<protein>
    <submittedName>
        <fullName evidence="1">Uncharacterized protein</fullName>
    </submittedName>
</protein>
<dbReference type="Proteomes" id="UP000033831">
    <property type="component" value="Unassembled WGS sequence"/>
</dbReference>
<dbReference type="AlphaFoldDB" id="A0A0G1FIW5"/>
<sequence length="60" mass="7040">MTTVFASSFFKRTFCDSTILLYICQTKIIITEMIKKIRNRIKEVDLKISRYAIIKTLAGY</sequence>
<name>A0A0G1FIW5_9BACT</name>
<accession>A0A0G1FIW5</accession>
<proteinExistence type="predicted"/>
<gene>
    <name evidence="1" type="ORF">UW07_C0039G0014</name>
</gene>
<evidence type="ECO:0000313" key="2">
    <source>
        <dbReference type="Proteomes" id="UP000033831"/>
    </source>
</evidence>
<evidence type="ECO:0000313" key="1">
    <source>
        <dbReference type="EMBL" id="KKT22306.1"/>
    </source>
</evidence>
<reference evidence="1 2" key="1">
    <citation type="journal article" date="2015" name="Nature">
        <title>rRNA introns, odd ribosomes, and small enigmatic genomes across a large radiation of phyla.</title>
        <authorList>
            <person name="Brown C.T."/>
            <person name="Hug L.A."/>
            <person name="Thomas B.C."/>
            <person name="Sharon I."/>
            <person name="Castelle C.J."/>
            <person name="Singh A."/>
            <person name="Wilkins M.J."/>
            <person name="Williams K.H."/>
            <person name="Banfield J.F."/>
        </authorList>
    </citation>
    <scope>NUCLEOTIDE SEQUENCE [LARGE SCALE GENOMIC DNA]</scope>
</reference>